<protein>
    <submittedName>
        <fullName evidence="2">Uncharacterized protein</fullName>
    </submittedName>
</protein>
<evidence type="ECO:0000313" key="3">
    <source>
        <dbReference type="Proteomes" id="UP000233469"/>
    </source>
</evidence>
<gene>
    <name evidence="2" type="ORF">RhiirC2_573237</name>
</gene>
<dbReference type="AlphaFoldDB" id="A0A2N1N0E5"/>
<evidence type="ECO:0000256" key="1">
    <source>
        <dbReference type="SAM" id="MobiDB-lite"/>
    </source>
</evidence>
<proteinExistence type="predicted"/>
<sequence length="286" mass="33729">MKAVEMDDYLQITLPKLWKLDDFVSWCGSCEKFKGDKVKILDHMKKRLEKTADNNLIKEDIRQKAKDLKMKFKSWKSSQTTTKFFEQLEIRYNAKRKLEEIESQKAIELAEIERMKVSQLRNNTESVTKIHQHVSDGFVEFTKENTRVQKRTLEDSESSSKDKSATDRGHYALRDRQEIDYNEERMAKKQFQSEDRDETPKRIKHNNLKNYIEVCSPSEICRKCWSKINNFELGDYDLSDDEYEERLIEANIANSAPFPTNINTTGLKIWTKKIYALGMGISLTYH</sequence>
<evidence type="ECO:0000313" key="2">
    <source>
        <dbReference type="EMBL" id="PKK67346.1"/>
    </source>
</evidence>
<dbReference type="EMBL" id="LLXL01000972">
    <property type="protein sequence ID" value="PKK67346.1"/>
    <property type="molecule type" value="Genomic_DNA"/>
</dbReference>
<reference evidence="2 3" key="1">
    <citation type="submission" date="2016-04" db="EMBL/GenBank/DDBJ databases">
        <title>Genome analyses suggest a sexual origin of heterokaryosis in a supposedly ancient asexual fungus.</title>
        <authorList>
            <person name="Ropars J."/>
            <person name="Sedzielewska K."/>
            <person name="Noel J."/>
            <person name="Charron P."/>
            <person name="Farinelli L."/>
            <person name="Marton T."/>
            <person name="Kruger M."/>
            <person name="Pelin A."/>
            <person name="Brachmann A."/>
            <person name="Corradi N."/>
        </authorList>
    </citation>
    <scope>NUCLEOTIDE SEQUENCE [LARGE SCALE GENOMIC DNA]</scope>
    <source>
        <strain evidence="2 3">C2</strain>
    </source>
</reference>
<dbReference type="VEuPathDB" id="FungiDB:FUN_003886"/>
<name>A0A2N1N0E5_9GLOM</name>
<organism evidence="2 3">
    <name type="scientific">Rhizophagus irregularis</name>
    <dbReference type="NCBI Taxonomy" id="588596"/>
    <lineage>
        <taxon>Eukaryota</taxon>
        <taxon>Fungi</taxon>
        <taxon>Fungi incertae sedis</taxon>
        <taxon>Mucoromycota</taxon>
        <taxon>Glomeromycotina</taxon>
        <taxon>Glomeromycetes</taxon>
        <taxon>Glomerales</taxon>
        <taxon>Glomeraceae</taxon>
        <taxon>Rhizophagus</taxon>
    </lineage>
</organism>
<reference evidence="2 3" key="2">
    <citation type="submission" date="2017-10" db="EMBL/GenBank/DDBJ databases">
        <title>Extensive intraspecific genome diversity in a model arbuscular mycorrhizal fungus.</title>
        <authorList>
            <person name="Chen E.C.H."/>
            <person name="Morin E."/>
            <person name="Baudet D."/>
            <person name="Noel J."/>
            <person name="Ndikumana S."/>
            <person name="Charron P."/>
            <person name="St-Onge C."/>
            <person name="Giorgi J."/>
            <person name="Grigoriev I.V."/>
            <person name="Roux C."/>
            <person name="Martin F.M."/>
            <person name="Corradi N."/>
        </authorList>
    </citation>
    <scope>NUCLEOTIDE SEQUENCE [LARGE SCALE GENOMIC DNA]</scope>
    <source>
        <strain evidence="2 3">C2</strain>
    </source>
</reference>
<accession>A0A2N1N0E5</accession>
<dbReference type="Proteomes" id="UP000233469">
    <property type="component" value="Unassembled WGS sequence"/>
</dbReference>
<comment type="caution">
    <text evidence="2">The sequence shown here is derived from an EMBL/GenBank/DDBJ whole genome shotgun (WGS) entry which is preliminary data.</text>
</comment>
<feature type="region of interest" description="Disordered" evidence="1">
    <location>
        <begin position="149"/>
        <end position="179"/>
    </location>
</feature>